<accession>A0A1N7QAT7</accession>
<dbReference type="STRING" id="80876.SAMN05421779_11328"/>
<dbReference type="AlphaFoldDB" id="A0A1N7QAT7"/>
<gene>
    <name evidence="1" type="ORF">SAMN05421779_11328</name>
</gene>
<evidence type="ECO:0000313" key="1">
    <source>
        <dbReference type="EMBL" id="SIT19839.1"/>
    </source>
</evidence>
<organism evidence="1 2">
    <name type="scientific">Insolitispirillum peregrinum</name>
    <dbReference type="NCBI Taxonomy" id="80876"/>
    <lineage>
        <taxon>Bacteria</taxon>
        <taxon>Pseudomonadati</taxon>
        <taxon>Pseudomonadota</taxon>
        <taxon>Alphaproteobacteria</taxon>
        <taxon>Rhodospirillales</taxon>
        <taxon>Novispirillaceae</taxon>
        <taxon>Insolitispirillum</taxon>
    </lineage>
</organism>
<proteinExistence type="predicted"/>
<evidence type="ECO:0000313" key="2">
    <source>
        <dbReference type="Proteomes" id="UP000185678"/>
    </source>
</evidence>
<reference evidence="1 2" key="1">
    <citation type="submission" date="2017-01" db="EMBL/GenBank/DDBJ databases">
        <authorList>
            <person name="Mah S.A."/>
            <person name="Swanson W.J."/>
            <person name="Moy G.W."/>
            <person name="Vacquier V.D."/>
        </authorList>
    </citation>
    <scope>NUCLEOTIDE SEQUENCE [LARGE SCALE GENOMIC DNA]</scope>
    <source>
        <strain evidence="1 2">DSM 11589</strain>
    </source>
</reference>
<dbReference type="Proteomes" id="UP000185678">
    <property type="component" value="Unassembled WGS sequence"/>
</dbReference>
<dbReference type="EMBL" id="FTOA01000013">
    <property type="protein sequence ID" value="SIT19839.1"/>
    <property type="molecule type" value="Genomic_DNA"/>
</dbReference>
<dbReference type="RefSeq" id="WP_076402139.1">
    <property type="nucleotide sequence ID" value="NZ_FTOA01000013.1"/>
</dbReference>
<protein>
    <submittedName>
        <fullName evidence="1">Uncharacterized protein</fullName>
    </submittedName>
</protein>
<name>A0A1N7QAT7_9PROT</name>
<keyword evidence="2" id="KW-1185">Reference proteome</keyword>
<sequence>MAQSAAAVLLLINPAHTAGQDLASDIVLPADLLEPLCHAVNDDGTLYHLEDLFGMPEEFEEFEECDEDEEMFLSADDIEDDMSAYDQVWVWRKPRLRKG</sequence>